<dbReference type="Proteomes" id="UP000050794">
    <property type="component" value="Unassembled WGS sequence"/>
</dbReference>
<reference evidence="13" key="1">
    <citation type="submission" date="2016-06" db="UniProtKB">
        <authorList>
            <consortium name="WormBaseParasite"/>
        </authorList>
    </citation>
    <scope>IDENTIFICATION</scope>
</reference>
<dbReference type="InterPro" id="IPR017930">
    <property type="entry name" value="Myb_dom"/>
</dbReference>
<dbReference type="InterPro" id="IPR016158">
    <property type="entry name" value="Cullin_homology"/>
</dbReference>
<dbReference type="GO" id="GO:0070461">
    <property type="term" value="C:SAGA-type complex"/>
    <property type="evidence" value="ECO:0007669"/>
    <property type="project" value="TreeGrafter"/>
</dbReference>
<evidence type="ECO:0000313" key="12">
    <source>
        <dbReference type="Proteomes" id="UP000050794"/>
    </source>
</evidence>
<feature type="compositionally biased region" description="Basic residues" evidence="6">
    <location>
        <begin position="557"/>
        <end position="573"/>
    </location>
</feature>
<dbReference type="CDD" id="cd00167">
    <property type="entry name" value="SANT"/>
    <property type="match status" value="1"/>
</dbReference>
<keyword evidence="4" id="KW-0862">Zinc</keyword>
<dbReference type="SUPFAM" id="SSF46689">
    <property type="entry name" value="Homeodomain-like"/>
    <property type="match status" value="1"/>
</dbReference>
<comment type="subcellular location">
    <subcellularLocation>
        <location evidence="1">Nucleus</location>
    </subcellularLocation>
</comment>
<feature type="domain" description="Myb-like" evidence="8">
    <location>
        <begin position="80"/>
        <end position="125"/>
    </location>
</feature>
<evidence type="ECO:0000259" key="9">
    <source>
        <dbReference type="PROSITE" id="PS51293"/>
    </source>
</evidence>
<evidence type="ECO:0000256" key="4">
    <source>
        <dbReference type="ARBA" id="ARBA00022833"/>
    </source>
</evidence>
<dbReference type="PROSITE" id="PS50069">
    <property type="entry name" value="CULLIN_2"/>
    <property type="match status" value="1"/>
</dbReference>
<name>A0A183V4X7_TOXCA</name>
<dbReference type="GO" id="GO:0003682">
    <property type="term" value="F:chromatin binding"/>
    <property type="evidence" value="ECO:0007669"/>
    <property type="project" value="TreeGrafter"/>
</dbReference>
<dbReference type="PROSITE" id="PS50090">
    <property type="entry name" value="MYB_LIKE"/>
    <property type="match status" value="1"/>
</dbReference>
<evidence type="ECO:0000256" key="2">
    <source>
        <dbReference type="ARBA" id="ARBA00022723"/>
    </source>
</evidence>
<dbReference type="Pfam" id="PF00249">
    <property type="entry name" value="Myb_DNA-binding"/>
    <property type="match status" value="1"/>
</dbReference>
<feature type="region of interest" description="Disordered" evidence="6">
    <location>
        <begin position="548"/>
        <end position="573"/>
    </location>
</feature>
<reference evidence="11 12" key="2">
    <citation type="submission" date="2018-11" db="EMBL/GenBank/DDBJ databases">
        <authorList>
            <consortium name="Pathogen Informatics"/>
        </authorList>
    </citation>
    <scope>NUCLEOTIDE SEQUENCE [LARGE SCALE GENOMIC DNA]</scope>
</reference>
<dbReference type="Pfam" id="PF25299">
    <property type="entry name" value="ZZ_ADA2"/>
    <property type="match status" value="1"/>
</dbReference>
<dbReference type="WBParaSite" id="TCNE_0001579801-mRNA-1">
    <property type="protein sequence ID" value="TCNE_0001579801-mRNA-1"/>
    <property type="gene ID" value="TCNE_0001579801"/>
</dbReference>
<keyword evidence="12" id="KW-1185">Reference proteome</keyword>
<dbReference type="GO" id="GO:0003713">
    <property type="term" value="F:transcription coactivator activity"/>
    <property type="evidence" value="ECO:0007669"/>
    <property type="project" value="TreeGrafter"/>
</dbReference>
<evidence type="ECO:0000256" key="3">
    <source>
        <dbReference type="ARBA" id="ARBA00022771"/>
    </source>
</evidence>
<dbReference type="Gene3D" id="1.10.10.60">
    <property type="entry name" value="Homeodomain-like"/>
    <property type="match status" value="1"/>
</dbReference>
<dbReference type="PROSITE" id="PS51294">
    <property type="entry name" value="HTH_MYB"/>
    <property type="match status" value="1"/>
</dbReference>
<evidence type="ECO:0000256" key="5">
    <source>
        <dbReference type="PROSITE-ProRule" id="PRU00330"/>
    </source>
</evidence>
<dbReference type="GO" id="GO:0008270">
    <property type="term" value="F:zinc ion binding"/>
    <property type="evidence" value="ECO:0007669"/>
    <property type="project" value="UniProtKB-KW"/>
</dbReference>
<keyword evidence="3" id="KW-0863">Zinc-finger</keyword>
<comment type="similarity">
    <text evidence="5">Belongs to the cullin family.</text>
</comment>
<evidence type="ECO:0000313" key="13">
    <source>
        <dbReference type="WBParaSite" id="TCNE_0001579801-mRNA-1"/>
    </source>
</evidence>
<dbReference type="GO" id="GO:0005634">
    <property type="term" value="C:nucleus"/>
    <property type="evidence" value="ECO:0007669"/>
    <property type="project" value="UniProtKB-SubCell"/>
</dbReference>
<dbReference type="AlphaFoldDB" id="A0A183V4X7"/>
<dbReference type="InterPro" id="IPR055141">
    <property type="entry name" value="TADA2A_B-like_dom"/>
</dbReference>
<keyword evidence="2" id="KW-0479">Metal-binding</keyword>
<dbReference type="GO" id="GO:0006357">
    <property type="term" value="P:regulation of transcription by RNA polymerase II"/>
    <property type="evidence" value="ECO:0007669"/>
    <property type="project" value="TreeGrafter"/>
</dbReference>
<dbReference type="InterPro" id="IPR001005">
    <property type="entry name" value="SANT/Myb"/>
</dbReference>
<protein>
    <submittedName>
        <fullName evidence="13">SANT domain-containing protein</fullName>
    </submittedName>
</protein>
<dbReference type="SMART" id="SM00717">
    <property type="entry name" value="SANT"/>
    <property type="match status" value="1"/>
</dbReference>
<evidence type="ECO:0000313" key="11">
    <source>
        <dbReference type="EMBL" id="VDM47118.1"/>
    </source>
</evidence>
<accession>A0A183V4X7</accession>
<dbReference type="PROSITE" id="PS51293">
    <property type="entry name" value="SANT"/>
    <property type="match status" value="1"/>
</dbReference>
<dbReference type="InterPro" id="IPR000433">
    <property type="entry name" value="Znf_ZZ"/>
</dbReference>
<dbReference type="Pfam" id="PF22941">
    <property type="entry name" value="TADA2A-like_3rd"/>
    <property type="match status" value="1"/>
</dbReference>
<dbReference type="InterPro" id="IPR017884">
    <property type="entry name" value="SANT_dom"/>
</dbReference>
<evidence type="ECO:0000256" key="6">
    <source>
        <dbReference type="SAM" id="MobiDB-lite"/>
    </source>
</evidence>
<gene>
    <name evidence="11" type="ORF">TCNE_LOCUS15797</name>
</gene>
<evidence type="ECO:0000256" key="1">
    <source>
        <dbReference type="ARBA" id="ARBA00004123"/>
    </source>
</evidence>
<dbReference type="PANTHER" id="PTHR12374">
    <property type="entry name" value="TRANSCRIPTIONAL ADAPTOR 2 ADA2 -RELATED"/>
    <property type="match status" value="1"/>
</dbReference>
<feature type="domain" description="HTH myb-type" evidence="10">
    <location>
        <begin position="79"/>
        <end position="129"/>
    </location>
</feature>
<feature type="region of interest" description="Disordered" evidence="6">
    <location>
        <begin position="287"/>
        <end position="313"/>
    </location>
</feature>
<dbReference type="EMBL" id="UYWY01023099">
    <property type="protein sequence ID" value="VDM47118.1"/>
    <property type="molecule type" value="Genomic_DNA"/>
</dbReference>
<evidence type="ECO:0000259" key="10">
    <source>
        <dbReference type="PROSITE" id="PS51294"/>
    </source>
</evidence>
<proteinExistence type="inferred from homology"/>
<feature type="domain" description="SANT" evidence="9">
    <location>
        <begin position="76"/>
        <end position="129"/>
    </location>
</feature>
<feature type="compositionally biased region" description="Basic and acidic residues" evidence="6">
    <location>
        <begin position="295"/>
        <end position="306"/>
    </location>
</feature>
<sequence length="600" mass="69002">MEEESALPVRCINCEVDVGQNSAPFIRCIECSTKDSEVILCALCFLMGAECGAHKRGHNYQVEDPSGPPVFSAKAGAERPWGWKEDMQLIAAAHKFRLGNWDEIAKSMKTERTAEEAKNHFDRYFVRGALGRHASSIISRPFVDDMTVGECYSPERDPLFDGDNRSSAGKSKWQYVVDFIRENDVSVDLNDTNWFEQLRNELHSYRDEQMGSCHEDGVLNDSMLSDTTNVSVLEAPSAPTALTPPLSPVRVIINSADVSSDESSELGAALAPIRTRRFSHARMVSNVGLQSSGDETDHSSRQESPRRASLPGTSCAKRMKYMSKKGRRLKRIASKNKERDGTFAKPKVTVKISERDQEHLLATYTEPYLRSAHSTGASQLEKLSKIKEDDLQLLAYMPKRDDFEHEYNNECERLISRLQLNPLTSGDEDEEFALGVKINKVLYYNRQLMQRLQRKNMLREFDLISEFFDKIKNNAAHPRKALSPQSRISDRCQERYDEKRYLLSKVRQVVNKEEFKQLSDVIARLESTTRRIEELKDMKARGIKVLKPGQKIEHDQHSRRRKRRGDKYRNSQRKVTLRWNRFKRWNKRQQLKNEATESDA</sequence>
<dbReference type="GO" id="GO:0006338">
    <property type="term" value="P:chromatin remodeling"/>
    <property type="evidence" value="ECO:0007669"/>
    <property type="project" value="TreeGrafter"/>
</dbReference>
<evidence type="ECO:0000259" key="8">
    <source>
        <dbReference type="PROSITE" id="PS50090"/>
    </source>
</evidence>
<dbReference type="InterPro" id="IPR009057">
    <property type="entry name" value="Homeodomain-like_sf"/>
</dbReference>
<feature type="domain" description="Cullin family profile" evidence="7">
    <location>
        <begin position="356"/>
        <end position="472"/>
    </location>
</feature>
<dbReference type="PANTHER" id="PTHR12374:SF63">
    <property type="entry name" value="TRANSCRIPTIONAL ADAPTER 2-BETA"/>
    <property type="match status" value="1"/>
</dbReference>
<organism evidence="12 13">
    <name type="scientific">Toxocara canis</name>
    <name type="common">Canine roundworm</name>
    <dbReference type="NCBI Taxonomy" id="6265"/>
    <lineage>
        <taxon>Eukaryota</taxon>
        <taxon>Metazoa</taxon>
        <taxon>Ecdysozoa</taxon>
        <taxon>Nematoda</taxon>
        <taxon>Chromadorea</taxon>
        <taxon>Rhabditida</taxon>
        <taxon>Spirurina</taxon>
        <taxon>Ascaridomorpha</taxon>
        <taxon>Ascaridoidea</taxon>
        <taxon>Toxocaridae</taxon>
        <taxon>Toxocara</taxon>
    </lineage>
</organism>
<evidence type="ECO:0000259" key="7">
    <source>
        <dbReference type="PROSITE" id="PS50069"/>
    </source>
</evidence>